<organism evidence="2 3">
    <name type="scientific">Bordetella bronchiseptica 00-P-2796</name>
    <dbReference type="NCBI Taxonomy" id="1331199"/>
    <lineage>
        <taxon>Bacteria</taxon>
        <taxon>Pseudomonadati</taxon>
        <taxon>Pseudomonadota</taxon>
        <taxon>Betaproteobacteria</taxon>
        <taxon>Burkholderiales</taxon>
        <taxon>Alcaligenaceae</taxon>
        <taxon>Bordetella</taxon>
    </lineage>
</organism>
<evidence type="ECO:0000256" key="1">
    <source>
        <dbReference type="HAMAP-Rule" id="MF_00697"/>
    </source>
</evidence>
<comment type="caution">
    <text evidence="2">The sequence shown here is derived from an EMBL/GenBank/DDBJ whole genome shotgun (WGS) entry which is preliminary data.</text>
</comment>
<sequence length="294" mass="32009">MNIPAMPARASRPAPGLPARAGLGFKPEHYATLVEQPPDLGFFEIHAENYMVPGGPAHAQLAWLRERYAISVHGVGLSLGGHDPLDARLLAGHRQLQRRYAPDSISEHLAWSRHDGRYFNDLLPIVYDDAALRRVCAHIDQFQQCLGQPILLENPATYVRFEASHIDEAQFLCELVARTGCGLLLDVNNVYVSAVNHGFDARAYLARLPLAAVGEIHLAGHARQRDAHGRAVLIDSHDAPVDEAVWDLYEYTLALTGPVATLLERDGNIPPLAALLAETGRVAACLARGLALAA</sequence>
<dbReference type="PANTHER" id="PTHR42194">
    <property type="entry name" value="UPF0276 PROTEIN HI_1600"/>
    <property type="match status" value="1"/>
</dbReference>
<keyword evidence="3" id="KW-1185">Reference proteome</keyword>
<protein>
    <recommendedName>
        <fullName evidence="1">UPF0276 protein L490_1052</fullName>
    </recommendedName>
</protein>
<evidence type="ECO:0000313" key="2">
    <source>
        <dbReference type="EMBL" id="KCV33172.1"/>
    </source>
</evidence>
<accession>A0ABR4RBH6</accession>
<dbReference type="SUPFAM" id="SSF51658">
    <property type="entry name" value="Xylose isomerase-like"/>
    <property type="match status" value="1"/>
</dbReference>
<dbReference type="Proteomes" id="UP000025756">
    <property type="component" value="Unassembled WGS sequence"/>
</dbReference>
<dbReference type="Pfam" id="PF05114">
    <property type="entry name" value="MbnB_TglH_ChrH"/>
    <property type="match status" value="1"/>
</dbReference>
<dbReference type="HAMAP" id="MF_00697">
    <property type="entry name" value="UPF0276"/>
    <property type="match status" value="1"/>
</dbReference>
<dbReference type="InterPro" id="IPR007801">
    <property type="entry name" value="MbnB/TglH/ChrH"/>
</dbReference>
<reference evidence="2 3" key="1">
    <citation type="submission" date="2014-03" db="EMBL/GenBank/DDBJ databases">
        <title>Genome sequence of Bordetella bronchiseptica.</title>
        <authorList>
            <person name="Harvill E."/>
            <person name="Goodfield L.L."/>
            <person name="Ivanov Y.V."/>
            <person name="Meyer J.A."/>
            <person name="Muse S.J."/>
            <person name="Jacobs N."/>
            <person name="Bendor L."/>
            <person name="Smallridge W.E."/>
            <person name="Brinkac L.M."/>
            <person name="Sanka R."/>
            <person name="Kim M."/>
            <person name="Losada L."/>
        </authorList>
    </citation>
    <scope>NUCLEOTIDE SEQUENCE [LARGE SCALE GENOMIC DNA]</scope>
    <source>
        <strain evidence="2 3">00-P-2796</strain>
    </source>
</reference>
<comment type="similarity">
    <text evidence="1">Belongs to the UPF0276 family.</text>
</comment>
<evidence type="ECO:0000313" key="3">
    <source>
        <dbReference type="Proteomes" id="UP000025756"/>
    </source>
</evidence>
<proteinExistence type="inferred from homology"/>
<name>A0ABR4RBH6_BORBO</name>
<dbReference type="Gene3D" id="3.20.20.150">
    <property type="entry name" value="Divalent-metal-dependent TIM barrel enzymes"/>
    <property type="match status" value="1"/>
</dbReference>
<dbReference type="NCBIfam" id="NF003818">
    <property type="entry name" value="PRK05409.1"/>
    <property type="match status" value="1"/>
</dbReference>
<dbReference type="InterPro" id="IPR036237">
    <property type="entry name" value="Xyl_isomerase-like_sf"/>
</dbReference>
<dbReference type="EMBL" id="JGWH01000122">
    <property type="protein sequence ID" value="KCV33172.1"/>
    <property type="molecule type" value="Genomic_DNA"/>
</dbReference>
<dbReference type="PANTHER" id="PTHR42194:SF1">
    <property type="entry name" value="UPF0276 PROTEIN HI_1600"/>
    <property type="match status" value="1"/>
</dbReference>
<gene>
    <name evidence="2" type="ORF">L490_1052</name>
</gene>